<dbReference type="RefSeq" id="WP_057978715.1">
    <property type="nucleotide sequence ID" value="NZ_LKHP01000007.1"/>
</dbReference>
<dbReference type="EMBL" id="LKHP01000007">
    <property type="protein sequence ID" value="KRQ86757.1"/>
    <property type="molecule type" value="Genomic_DNA"/>
</dbReference>
<gene>
    <name evidence="3" type="ORF">ABG79_01509</name>
</gene>
<protein>
    <recommendedName>
        <fullName evidence="2">SHOCT domain-containing protein</fullName>
    </recommendedName>
</protein>
<dbReference type="AlphaFoldDB" id="A0A0R3K1D5"/>
<organism evidence="3 4">
    <name type="scientific">Caloramator mitchellensis</name>
    <dbReference type="NCBI Taxonomy" id="908809"/>
    <lineage>
        <taxon>Bacteria</taxon>
        <taxon>Bacillati</taxon>
        <taxon>Bacillota</taxon>
        <taxon>Clostridia</taxon>
        <taxon>Eubacteriales</taxon>
        <taxon>Clostridiaceae</taxon>
        <taxon>Caloramator</taxon>
    </lineage>
</organism>
<evidence type="ECO:0000256" key="1">
    <source>
        <dbReference type="SAM" id="Phobius"/>
    </source>
</evidence>
<evidence type="ECO:0000313" key="3">
    <source>
        <dbReference type="EMBL" id="KRQ86757.1"/>
    </source>
</evidence>
<name>A0A0R3K1D5_CALMK</name>
<sequence length="78" mass="8989">MFGGFCRNFFGYGLGGSYPFLMFFMMFLFVLVITAAIYIFIKPHSQKSAAIDILNKKFANGDISEEEYLKKKEILLKK</sequence>
<accession>A0A0R3K1D5</accession>
<keyword evidence="1" id="KW-1133">Transmembrane helix</keyword>
<evidence type="ECO:0000259" key="2">
    <source>
        <dbReference type="Pfam" id="PF09851"/>
    </source>
</evidence>
<reference evidence="3 4" key="1">
    <citation type="submission" date="2015-09" db="EMBL/GenBank/DDBJ databases">
        <title>Draft genome sequence of a Caloramator mitchellensis, a moderate thermophile from the Great Artesian Basin of Australia.</title>
        <authorList>
            <person name="Patel B.K."/>
        </authorList>
    </citation>
    <scope>NUCLEOTIDE SEQUENCE [LARGE SCALE GENOMIC DNA]</scope>
    <source>
        <strain evidence="3 4">VF08</strain>
    </source>
</reference>
<evidence type="ECO:0000313" key="4">
    <source>
        <dbReference type="Proteomes" id="UP000052015"/>
    </source>
</evidence>
<proteinExistence type="predicted"/>
<keyword evidence="4" id="KW-1185">Reference proteome</keyword>
<dbReference type="Pfam" id="PF09851">
    <property type="entry name" value="SHOCT"/>
    <property type="match status" value="1"/>
</dbReference>
<dbReference type="InterPro" id="IPR018649">
    <property type="entry name" value="SHOCT"/>
</dbReference>
<feature type="domain" description="SHOCT" evidence="2">
    <location>
        <begin position="49"/>
        <end position="76"/>
    </location>
</feature>
<dbReference type="OrthoDB" id="9977566at2"/>
<dbReference type="STRING" id="908809.ABG79_01509"/>
<keyword evidence="1" id="KW-0472">Membrane</keyword>
<dbReference type="Proteomes" id="UP000052015">
    <property type="component" value="Unassembled WGS sequence"/>
</dbReference>
<keyword evidence="1" id="KW-0812">Transmembrane</keyword>
<comment type="caution">
    <text evidence="3">The sequence shown here is derived from an EMBL/GenBank/DDBJ whole genome shotgun (WGS) entry which is preliminary data.</text>
</comment>
<feature type="transmembrane region" description="Helical" evidence="1">
    <location>
        <begin position="20"/>
        <end position="41"/>
    </location>
</feature>